<accession>A0A679JMU2</accession>
<dbReference type="EMBL" id="LR743510">
    <property type="protein sequence ID" value="CAA2137302.1"/>
    <property type="molecule type" value="Genomic_DNA"/>
</dbReference>
<organism evidence="1">
    <name type="scientific">Methylobacterium bullatum</name>
    <dbReference type="NCBI Taxonomy" id="570505"/>
    <lineage>
        <taxon>Bacteria</taxon>
        <taxon>Pseudomonadati</taxon>
        <taxon>Pseudomonadota</taxon>
        <taxon>Alphaproteobacteria</taxon>
        <taxon>Hyphomicrobiales</taxon>
        <taxon>Methylobacteriaceae</taxon>
        <taxon>Methylobacterium</taxon>
    </lineage>
</organism>
<proteinExistence type="predicted"/>
<dbReference type="AlphaFoldDB" id="A0A679JMU2"/>
<evidence type="ECO:0000313" key="1">
    <source>
        <dbReference type="EMBL" id="CAA2137302.1"/>
    </source>
</evidence>
<protein>
    <submittedName>
        <fullName evidence="1">Uncharacterized protein</fullName>
    </submittedName>
</protein>
<gene>
    <name evidence="1" type="ORF">MBLL_00588</name>
</gene>
<reference evidence="1" key="1">
    <citation type="submission" date="2019-12" db="EMBL/GenBank/DDBJ databases">
        <authorList>
            <person name="Cremers G."/>
        </authorList>
    </citation>
    <scope>NUCLEOTIDE SEQUENCE</scope>
    <source>
        <strain evidence="1">Mbul2</strain>
        <plasmid evidence="1">1</plasmid>
    </source>
</reference>
<sequence length="55" mass="5990">MPAANAMAADEEEVVERQAWNPAVVTDQRKRVLSLRHADTATLWLGNVGICLSPS</sequence>
<name>A0A679JMU2_9HYPH</name>
<geneLocation type="plasmid" evidence="1">
    <name>1</name>
</geneLocation>
<keyword evidence="1" id="KW-0614">Plasmid</keyword>